<dbReference type="RefSeq" id="WP_088750286.1">
    <property type="nucleotide sequence ID" value="NZ_NJGU01000002.1"/>
</dbReference>
<evidence type="ECO:0000313" key="5">
    <source>
        <dbReference type="Proteomes" id="UP000197596"/>
    </source>
</evidence>
<dbReference type="PROSITE" id="PS50937">
    <property type="entry name" value="HTH_MERR_2"/>
    <property type="match status" value="1"/>
</dbReference>
<dbReference type="Proteomes" id="UP000197596">
    <property type="component" value="Unassembled WGS sequence"/>
</dbReference>
<dbReference type="InterPro" id="IPR009061">
    <property type="entry name" value="DNA-bd_dom_put_sf"/>
</dbReference>
<dbReference type="PANTHER" id="PTHR30204:SF98">
    <property type="entry name" value="HTH-TYPE TRANSCRIPTIONAL REGULATOR ADHR"/>
    <property type="match status" value="1"/>
</dbReference>
<dbReference type="PANTHER" id="PTHR30204">
    <property type="entry name" value="REDOX-CYCLING DRUG-SENSING TRANSCRIPTIONAL ACTIVATOR SOXR"/>
    <property type="match status" value="1"/>
</dbReference>
<organism evidence="4 5">
    <name type="scientific">Herbaspirillum robiniae</name>
    <dbReference type="NCBI Taxonomy" id="2014887"/>
    <lineage>
        <taxon>Bacteria</taxon>
        <taxon>Pseudomonadati</taxon>
        <taxon>Pseudomonadota</taxon>
        <taxon>Betaproteobacteria</taxon>
        <taxon>Burkholderiales</taxon>
        <taxon>Oxalobacteraceae</taxon>
        <taxon>Herbaspirillum</taxon>
    </lineage>
</organism>
<feature type="domain" description="HTH merR-type" evidence="3">
    <location>
        <begin position="4"/>
        <end position="73"/>
    </location>
</feature>
<dbReference type="GO" id="GO:0003677">
    <property type="term" value="F:DNA binding"/>
    <property type="evidence" value="ECO:0007669"/>
    <property type="project" value="UniProtKB-KW"/>
</dbReference>
<feature type="compositionally biased region" description="Low complexity" evidence="2">
    <location>
        <begin position="149"/>
        <end position="159"/>
    </location>
</feature>
<evidence type="ECO:0000313" key="4">
    <source>
        <dbReference type="EMBL" id="OWY30399.1"/>
    </source>
</evidence>
<accession>A0A246WTW0</accession>
<evidence type="ECO:0000256" key="1">
    <source>
        <dbReference type="ARBA" id="ARBA00023125"/>
    </source>
</evidence>
<protein>
    <submittedName>
        <fullName evidence="4">MerR family transcriptional regulator</fullName>
    </submittedName>
</protein>
<comment type="caution">
    <text evidence="4">The sequence shown here is derived from an EMBL/GenBank/DDBJ whole genome shotgun (WGS) entry which is preliminary data.</text>
</comment>
<sequence>MTTSMTIAQAAAATGLSVHTLRYYERIGLLDPVERRDNSHRRYTLEDLNWIGFLLKLKSTGLPVRAMLRYAELRRLGNSMESVTERKAILLDHTLSVQQTLAELQSNLAALHHKIALYGEMEKQAMAQSAPAPRKRGRKTALSDPRTDAAATAQPAGAN</sequence>
<keyword evidence="1" id="KW-0238">DNA-binding</keyword>
<dbReference type="AlphaFoldDB" id="A0A246WTW0"/>
<dbReference type="SMART" id="SM00422">
    <property type="entry name" value="HTH_MERR"/>
    <property type="match status" value="1"/>
</dbReference>
<dbReference type="PRINTS" id="PR00040">
    <property type="entry name" value="HTHMERR"/>
</dbReference>
<dbReference type="PROSITE" id="PS00552">
    <property type="entry name" value="HTH_MERR_1"/>
    <property type="match status" value="1"/>
</dbReference>
<proteinExistence type="predicted"/>
<feature type="region of interest" description="Disordered" evidence="2">
    <location>
        <begin position="125"/>
        <end position="159"/>
    </location>
</feature>
<gene>
    <name evidence="4" type="ORF">CEJ42_05455</name>
</gene>
<dbReference type="CDD" id="cd01109">
    <property type="entry name" value="HTH_YyaN"/>
    <property type="match status" value="1"/>
</dbReference>
<name>A0A246WTW0_9BURK</name>
<dbReference type="InterPro" id="IPR000551">
    <property type="entry name" value="MerR-type_HTH_dom"/>
</dbReference>
<reference evidence="4 5" key="1">
    <citation type="submission" date="2017-06" db="EMBL/GenBank/DDBJ databases">
        <title>Herbaspirillum phytohormonus sp. nov., isolated from the root nodule of Robinia pseudoacacia in lead-zinc mine.</title>
        <authorList>
            <person name="Fan M."/>
            <person name="Lin Y."/>
        </authorList>
    </citation>
    <scope>NUCLEOTIDE SEQUENCE [LARGE SCALE GENOMIC DNA]</scope>
    <source>
        <strain evidence="4 5">HZ10</strain>
    </source>
</reference>
<evidence type="ECO:0000256" key="2">
    <source>
        <dbReference type="SAM" id="MobiDB-lite"/>
    </source>
</evidence>
<dbReference type="GO" id="GO:0003700">
    <property type="term" value="F:DNA-binding transcription factor activity"/>
    <property type="evidence" value="ECO:0007669"/>
    <property type="project" value="InterPro"/>
</dbReference>
<dbReference type="InterPro" id="IPR047057">
    <property type="entry name" value="MerR_fam"/>
</dbReference>
<dbReference type="SUPFAM" id="SSF46955">
    <property type="entry name" value="Putative DNA-binding domain"/>
    <property type="match status" value="1"/>
</dbReference>
<dbReference type="Pfam" id="PF13411">
    <property type="entry name" value="MerR_1"/>
    <property type="match status" value="1"/>
</dbReference>
<dbReference type="EMBL" id="NJGU01000002">
    <property type="protein sequence ID" value="OWY30399.1"/>
    <property type="molecule type" value="Genomic_DNA"/>
</dbReference>
<evidence type="ECO:0000259" key="3">
    <source>
        <dbReference type="PROSITE" id="PS50937"/>
    </source>
</evidence>
<dbReference type="Gene3D" id="1.10.1660.10">
    <property type="match status" value="1"/>
</dbReference>